<proteinExistence type="predicted"/>
<gene>
    <name evidence="1" type="ORF">OXU80_07675</name>
</gene>
<evidence type="ECO:0000313" key="1">
    <source>
        <dbReference type="EMBL" id="WAJ30079.1"/>
    </source>
</evidence>
<name>A0ACD4NTN4_9HYPH</name>
<protein>
    <submittedName>
        <fullName evidence="1">YbjN domain-containing protein</fullName>
    </submittedName>
</protein>
<accession>A0ACD4NTN4</accession>
<reference evidence="1" key="1">
    <citation type="submission" date="2022-11" db="EMBL/GenBank/DDBJ databases">
        <title>beta-Carotene-producing bacterium, Jeongeuplla avenae sp. nov., alleviates the salt stress of Arabidopsis seedlings.</title>
        <authorList>
            <person name="Jiang L."/>
            <person name="Lee J."/>
        </authorList>
    </citation>
    <scope>NUCLEOTIDE SEQUENCE</scope>
    <source>
        <strain evidence="1">DY_R2A_6</strain>
    </source>
</reference>
<evidence type="ECO:0000313" key="2">
    <source>
        <dbReference type="Proteomes" id="UP001163223"/>
    </source>
</evidence>
<sequence>MLEEWGVRRATNPVDVVEGVASARCWAFERSCDDEIELTVAGHDADYSVSFSWMEPVEALHLGCAFDMEIPLQRLPEVLRLLAKINEQLLIGHFDLWLEERAVVFRNSLLLAGGAETTDRQAERLLASALDACERFGPAFRFVVRDNRRAEDAMAFALFETAGAA</sequence>
<dbReference type="Proteomes" id="UP001163223">
    <property type="component" value="Chromosome"/>
</dbReference>
<dbReference type="EMBL" id="CP113520">
    <property type="protein sequence ID" value="WAJ30079.1"/>
    <property type="molecule type" value="Genomic_DNA"/>
</dbReference>
<organism evidence="1 2">
    <name type="scientific">Antarcticirhabdus aurantiaca</name>
    <dbReference type="NCBI Taxonomy" id="2606717"/>
    <lineage>
        <taxon>Bacteria</taxon>
        <taxon>Pseudomonadati</taxon>
        <taxon>Pseudomonadota</taxon>
        <taxon>Alphaproteobacteria</taxon>
        <taxon>Hyphomicrobiales</taxon>
        <taxon>Aurantimonadaceae</taxon>
        <taxon>Antarcticirhabdus</taxon>
    </lineage>
</organism>
<keyword evidence="2" id="KW-1185">Reference proteome</keyword>